<proteinExistence type="predicted"/>
<dbReference type="RefSeq" id="WP_377338544.1">
    <property type="nucleotide sequence ID" value="NZ_JBHLUE010000009.1"/>
</dbReference>
<reference evidence="1 2" key="1">
    <citation type="submission" date="2024-09" db="EMBL/GenBank/DDBJ databases">
        <authorList>
            <person name="Sun Q."/>
            <person name="Mori K."/>
        </authorList>
    </citation>
    <scope>NUCLEOTIDE SEQUENCE [LARGE SCALE GENOMIC DNA]</scope>
    <source>
        <strain evidence="1 2">TBRC 2205</strain>
    </source>
</reference>
<evidence type="ECO:0000313" key="1">
    <source>
        <dbReference type="EMBL" id="MFC0565030.1"/>
    </source>
</evidence>
<gene>
    <name evidence="1" type="ORF">ACFFHU_12905</name>
</gene>
<sequence length="64" mass="6731">MTGAPYACDAPLRPVTGTSLARTMSVVTRAEGYRPPAADELVRLLPAVLRELGPADLRLTVPVG</sequence>
<comment type="caution">
    <text evidence="1">The sequence shown here is derived from an EMBL/GenBank/DDBJ whole genome shotgun (WGS) entry which is preliminary data.</text>
</comment>
<dbReference type="Proteomes" id="UP001589894">
    <property type="component" value="Unassembled WGS sequence"/>
</dbReference>
<name>A0ABV6NW80_9ACTN</name>
<protein>
    <submittedName>
        <fullName evidence="1">Uncharacterized protein</fullName>
    </submittedName>
</protein>
<accession>A0ABV6NW80</accession>
<evidence type="ECO:0000313" key="2">
    <source>
        <dbReference type="Proteomes" id="UP001589894"/>
    </source>
</evidence>
<keyword evidence="2" id="KW-1185">Reference proteome</keyword>
<dbReference type="EMBL" id="JBHLUE010000009">
    <property type="protein sequence ID" value="MFC0565030.1"/>
    <property type="molecule type" value="Genomic_DNA"/>
</dbReference>
<organism evidence="1 2">
    <name type="scientific">Plantactinospora siamensis</name>
    <dbReference type="NCBI Taxonomy" id="555372"/>
    <lineage>
        <taxon>Bacteria</taxon>
        <taxon>Bacillati</taxon>
        <taxon>Actinomycetota</taxon>
        <taxon>Actinomycetes</taxon>
        <taxon>Micromonosporales</taxon>
        <taxon>Micromonosporaceae</taxon>
        <taxon>Plantactinospora</taxon>
    </lineage>
</organism>